<evidence type="ECO:0000259" key="2">
    <source>
        <dbReference type="SMART" id="SM00474"/>
    </source>
</evidence>
<dbReference type="PROSITE" id="PS50297">
    <property type="entry name" value="ANK_REP_REGION"/>
    <property type="match status" value="2"/>
</dbReference>
<feature type="domain" description="3'-5' exonuclease" evidence="2">
    <location>
        <begin position="983"/>
        <end position="1158"/>
    </location>
</feature>
<dbReference type="GO" id="GO:0071035">
    <property type="term" value="P:nuclear polyadenylation-dependent rRNA catabolic process"/>
    <property type="evidence" value="ECO:0007669"/>
    <property type="project" value="TreeGrafter"/>
</dbReference>
<feature type="repeat" description="ANK" evidence="1">
    <location>
        <begin position="500"/>
        <end position="532"/>
    </location>
</feature>
<dbReference type="GO" id="GO:0071038">
    <property type="term" value="P:TRAMP-dependent tRNA surveillance pathway"/>
    <property type="evidence" value="ECO:0007669"/>
    <property type="project" value="TreeGrafter"/>
</dbReference>
<keyword evidence="1" id="KW-0040">ANK repeat</keyword>
<dbReference type="GO" id="GO:0071039">
    <property type="term" value="P:nuclear polyadenylation-dependent CUT catabolic process"/>
    <property type="evidence" value="ECO:0007669"/>
    <property type="project" value="TreeGrafter"/>
</dbReference>
<dbReference type="InterPro" id="IPR036397">
    <property type="entry name" value="RNaseH_sf"/>
</dbReference>
<evidence type="ECO:0000313" key="3">
    <source>
        <dbReference type="EMBL" id="CAI2360368.1"/>
    </source>
</evidence>
<dbReference type="PRINTS" id="PR01415">
    <property type="entry name" value="ANKYRIN"/>
</dbReference>
<accession>A0AAD1U7G9</accession>
<dbReference type="GO" id="GO:0071051">
    <property type="term" value="P:poly(A)-dependent snoRNA 3'-end processing"/>
    <property type="evidence" value="ECO:0007669"/>
    <property type="project" value="TreeGrafter"/>
</dbReference>
<dbReference type="InterPro" id="IPR036770">
    <property type="entry name" value="Ankyrin_rpt-contain_sf"/>
</dbReference>
<dbReference type="GO" id="GO:0071040">
    <property type="term" value="P:nuclear polyadenylation-dependent antisense transcript catabolic process"/>
    <property type="evidence" value="ECO:0007669"/>
    <property type="project" value="TreeGrafter"/>
</dbReference>
<organism evidence="3 4">
    <name type="scientific">Euplotes crassus</name>
    <dbReference type="NCBI Taxonomy" id="5936"/>
    <lineage>
        <taxon>Eukaryota</taxon>
        <taxon>Sar</taxon>
        <taxon>Alveolata</taxon>
        <taxon>Ciliophora</taxon>
        <taxon>Intramacronucleata</taxon>
        <taxon>Spirotrichea</taxon>
        <taxon>Hypotrichia</taxon>
        <taxon>Euplotida</taxon>
        <taxon>Euplotidae</taxon>
        <taxon>Moneuplotes</taxon>
    </lineage>
</organism>
<dbReference type="InterPro" id="IPR002110">
    <property type="entry name" value="Ankyrin_rpt"/>
</dbReference>
<dbReference type="GO" id="GO:0071044">
    <property type="term" value="P:histone mRNA catabolic process"/>
    <property type="evidence" value="ECO:0007669"/>
    <property type="project" value="TreeGrafter"/>
</dbReference>
<sequence>MFWEAAVLNKLYKTNRFRDLLLNDTTHKRSPHQTILEAIKQEEITKTQTENDLFTKYHILSIEDLQEELTKCRHSLELLISPETTSSRPNICCFATKISDNLTHLGNAQLLSTYDSLIDTEDKVSDCLVRGVRRTEETSIVVLRCFGNFLDIYGEIRYDILYETSIHWTGHLFKCLHGKGTNNTSFDHALPGLKQLNKHLALRTTMAGHSVGVLDVITVSMLRKNEAVWNRMKQAQFEGLEHIYRHCCWIEGLMEIKYDKINGPQTNIKPKKAKKIKEKQLTGSNEVLQAVKSGDTKKVKMILRAKPVLVHSVDPNHKKKPSLIHIACANGDLEMCKLLKENNCNLEVLDVDYIPPIYWAIKEKHANVVEYMIGQDINLEHKDCHGRTALYMASRYGGLAVVQLLIDAGCDPNVDSKTFRTPLIKASNCRFADIVKALLATGKVDPEMKDYQGKTALHNCVYRKLEEHADEAPGDTDYGSEQITKMLLDYGAKVDSRDRKNNTPLGIAALNFGNSCIKLLIENGAEINVKNQYGSSPFMSACYNDNLECIKILYEYDSLDTSGTNLDGYSAFELTIRRNQHNIIKWVIDEEVNNNKKYSGLDIQAYDKQKMLHHAVDCNENKADVLELILEYIWSKESETITRCFVDVLHRALLRSSKHAVHSLLVFYKHKELFTHFKLTQAVLESSIHFNDSDTFSQIVEYYDGELPQVALQSAVFTQNYHFATLIVDTFAEQFCDSEISQSAVCVPDEFTQVITNDVLQEYTYFARVAHPIFSDEAQTARFTALNPLQLAVSLDNTKLVKLLLDKTAYKASSLLPNGDNILHLVVSRSEGDSYIFQKLLAQLEIETGSAEQVRTQFLEHKNEADGLSVLEFCAGMKIYAPIVFKYSSVAGCPDDDMYGAAEVLNVEIVHDQTPEQEASTDKKALAEKTRLAARQAHKDLIKTTEALAKKYQFVVEYSVECGIDLSDPSYTEHIPSIKDKPCTFVDTLEALELCGAELTGHKVLGVDLEFAGDKRIAIASLLQISTLEADYIVDALVLRHAVGPVLSPVFGDPAVVKVFHGCDYDILLLLTDLEVEVVNVFDTGRALQEMMRTVSSSEPLMTSFDYLVSAFLGFKANKFFQRAEWRLRPLPKVMLNYARADSHYLLFIYAVLIDLMFDPSKPIALPEETAQEHSEMLEFRSKEPKQWKRVLKELQKKMAKFMVQRIEKSGKRTYEVIIHKDY</sequence>
<dbReference type="AlphaFoldDB" id="A0AAD1U7G9"/>
<proteinExistence type="predicted"/>
<evidence type="ECO:0000256" key="1">
    <source>
        <dbReference type="PROSITE-ProRule" id="PRU00023"/>
    </source>
</evidence>
<dbReference type="EMBL" id="CAMPGE010001574">
    <property type="protein sequence ID" value="CAI2360368.1"/>
    <property type="molecule type" value="Genomic_DNA"/>
</dbReference>
<dbReference type="PANTHER" id="PTHR12124">
    <property type="entry name" value="POLYMYOSITIS/SCLERODERMA AUTOANTIGEN-RELATED"/>
    <property type="match status" value="1"/>
</dbReference>
<dbReference type="Proteomes" id="UP001295684">
    <property type="component" value="Unassembled WGS sequence"/>
</dbReference>
<dbReference type="GO" id="GO:0071037">
    <property type="term" value="P:nuclear polyadenylation-dependent snRNA catabolic process"/>
    <property type="evidence" value="ECO:0007669"/>
    <property type="project" value="TreeGrafter"/>
</dbReference>
<dbReference type="Gene3D" id="3.30.420.10">
    <property type="entry name" value="Ribonuclease H-like superfamily/Ribonuclease H"/>
    <property type="match status" value="1"/>
</dbReference>
<dbReference type="GO" id="GO:0000467">
    <property type="term" value="P:exonucleolytic trimming to generate mature 3'-end of 5.8S rRNA from tricistronic rRNA transcript (SSU-rRNA, 5.8S rRNA, LSU-rRNA)"/>
    <property type="evidence" value="ECO:0007669"/>
    <property type="project" value="InterPro"/>
</dbReference>
<dbReference type="InterPro" id="IPR002562">
    <property type="entry name" value="3'-5'_exonuclease_dom"/>
</dbReference>
<dbReference type="GO" id="GO:0000176">
    <property type="term" value="C:nuclear exosome (RNase complex)"/>
    <property type="evidence" value="ECO:0007669"/>
    <property type="project" value="TreeGrafter"/>
</dbReference>
<comment type="caution">
    <text evidence="3">The sequence shown here is derived from an EMBL/GenBank/DDBJ whole genome shotgun (WGS) entry which is preliminary data.</text>
</comment>
<evidence type="ECO:0000313" key="4">
    <source>
        <dbReference type="Proteomes" id="UP001295684"/>
    </source>
</evidence>
<dbReference type="Gene3D" id="1.25.40.20">
    <property type="entry name" value="Ankyrin repeat-containing domain"/>
    <property type="match status" value="2"/>
</dbReference>
<gene>
    <name evidence="3" type="ORF">ECRASSUSDP1_LOCUS1669</name>
</gene>
<dbReference type="PROSITE" id="PS50088">
    <property type="entry name" value="ANK_REPEAT"/>
    <property type="match status" value="2"/>
</dbReference>
<dbReference type="Pfam" id="PF01612">
    <property type="entry name" value="DNA_pol_A_exo1"/>
    <property type="match status" value="1"/>
</dbReference>
<dbReference type="GO" id="GO:0000175">
    <property type="term" value="F:3'-5'-RNA exonuclease activity"/>
    <property type="evidence" value="ECO:0007669"/>
    <property type="project" value="InterPro"/>
</dbReference>
<feature type="repeat" description="ANK" evidence="1">
    <location>
        <begin position="385"/>
        <end position="417"/>
    </location>
</feature>
<dbReference type="SMART" id="SM00474">
    <property type="entry name" value="35EXOc"/>
    <property type="match status" value="1"/>
</dbReference>
<dbReference type="Pfam" id="PF12796">
    <property type="entry name" value="Ank_2"/>
    <property type="match status" value="2"/>
</dbReference>
<keyword evidence="4" id="KW-1185">Reference proteome</keyword>
<reference evidence="3" key="1">
    <citation type="submission" date="2023-07" db="EMBL/GenBank/DDBJ databases">
        <authorList>
            <consortium name="AG Swart"/>
            <person name="Singh M."/>
            <person name="Singh A."/>
            <person name="Seah K."/>
            <person name="Emmerich C."/>
        </authorList>
    </citation>
    <scope>NUCLEOTIDE SEQUENCE</scope>
    <source>
        <strain evidence="3">DP1</strain>
    </source>
</reference>
<dbReference type="GO" id="GO:0005730">
    <property type="term" value="C:nucleolus"/>
    <property type="evidence" value="ECO:0007669"/>
    <property type="project" value="TreeGrafter"/>
</dbReference>
<dbReference type="SUPFAM" id="SSF48403">
    <property type="entry name" value="Ankyrin repeat"/>
    <property type="match status" value="1"/>
</dbReference>
<protein>
    <recommendedName>
        <fullName evidence="2">3'-5' exonuclease domain-containing protein</fullName>
    </recommendedName>
</protein>
<name>A0AAD1U7G9_EUPCR</name>
<dbReference type="SMART" id="SM00248">
    <property type="entry name" value="ANK"/>
    <property type="match status" value="12"/>
</dbReference>
<dbReference type="SUPFAM" id="SSF53098">
    <property type="entry name" value="Ribonuclease H-like"/>
    <property type="match status" value="1"/>
</dbReference>
<dbReference type="GO" id="GO:0071036">
    <property type="term" value="P:nuclear polyadenylation-dependent snoRNA catabolic process"/>
    <property type="evidence" value="ECO:0007669"/>
    <property type="project" value="TreeGrafter"/>
</dbReference>
<dbReference type="InterPro" id="IPR012337">
    <property type="entry name" value="RNaseH-like_sf"/>
</dbReference>
<dbReference type="PANTHER" id="PTHR12124:SF68">
    <property type="entry name" value="PROTEIN RRP6-LIKE 3"/>
    <property type="match status" value="1"/>
</dbReference>
<dbReference type="GO" id="GO:0003727">
    <property type="term" value="F:single-stranded RNA binding"/>
    <property type="evidence" value="ECO:0007669"/>
    <property type="project" value="TreeGrafter"/>
</dbReference>
<dbReference type="InterPro" id="IPR045092">
    <property type="entry name" value="Rrp6-like"/>
</dbReference>